<evidence type="ECO:0000256" key="3">
    <source>
        <dbReference type="ARBA" id="ARBA00022679"/>
    </source>
</evidence>
<dbReference type="Gene3D" id="1.20.1060.10">
    <property type="entry name" value="Taq DNA Polymerase, Chain T, domain 4"/>
    <property type="match status" value="1"/>
</dbReference>
<evidence type="ECO:0000256" key="6">
    <source>
        <dbReference type="ARBA" id="ARBA00022722"/>
    </source>
</evidence>
<dbReference type="SUPFAM" id="SSF56672">
    <property type="entry name" value="DNA/RNA polymerases"/>
    <property type="match status" value="1"/>
</dbReference>
<accession>A0A5J4KT40</accession>
<dbReference type="InterPro" id="IPR043502">
    <property type="entry name" value="DNA/RNA_pol_sf"/>
</dbReference>
<reference evidence="16" key="1">
    <citation type="submission" date="2019-10" db="EMBL/GenBank/DDBJ databases">
        <title>Metagenomic sequencing of thiosulfate-disproportionating enrichment culture.</title>
        <authorList>
            <person name="Umezawa K."/>
            <person name="Kojima H."/>
            <person name="Fukui M."/>
        </authorList>
    </citation>
    <scope>NUCLEOTIDE SEQUENCE</scope>
    <source>
        <strain evidence="16">45J</strain>
    </source>
</reference>
<dbReference type="InterPro" id="IPR019760">
    <property type="entry name" value="DNA-dir_DNA_pol_A_CS"/>
</dbReference>
<dbReference type="EC" id="2.7.7.7" evidence="2"/>
<dbReference type="GO" id="GO:0003677">
    <property type="term" value="F:DNA binding"/>
    <property type="evidence" value="ECO:0007669"/>
    <property type="project" value="UniProtKB-KW"/>
</dbReference>
<sequence>MLMKQFSLFKNNEGTEVEQTESETPSIPHITHSTLPIIELSFDIEATGKNPLSDSVVGIALCKEKGKAYYVPIRHVHNTNIPDALNILKGVLEDESISKIGHNLKYDILILRQEGIHVKGRLYDTMLASYLLNPNKPDHSLEDTALQYLFHKKKSFTEILGKRHSFSEVPVDEATQYAAEDAELAMELKDILFEKLKAEGLEDLYFDMEMPLIYVLTDMEEIGVKINKERLEELSKELDSYLGMIESRIYNIAGESFNINSPQQLQKILFEKLALKPLKKTKTGYSTGIDVLEELSKIHELPAEILNYRTLYKLKTTYVDALPKLIDKKTGRIHTSFNQTVTATGRLSSSEPNLQNIPIRGEWGTKIREVFIAEKENILISADYSQIELRILAHISGDEGLVDAFNRDIDIHTTTAAELFNTPKESVTEEMRRIAKTVNFGVVYGISPFGLSESLNITPKEAAIYIEQYFKKHEGVKNYMDSAIKMAREKGYVKTLMGRKRPIPEINSHNANIRQQAERFAINTPIQGTAADLIKIAMINIWKKLKGKNLKTRMILQIHDELLFEVPETEIETAKKLIRYEMENALSLSVPLKVDISWGKNWAEAH</sequence>
<name>A0A5J4KT40_9ZZZZ</name>
<protein>
    <recommendedName>
        <fullName evidence="2">DNA-directed DNA polymerase</fullName>
        <ecNumber evidence="2">2.7.7.7</ecNumber>
    </recommendedName>
</protein>
<keyword evidence="5" id="KW-0235">DNA replication</keyword>
<dbReference type="EMBL" id="BLAB01000001">
    <property type="protein sequence ID" value="GER92838.1"/>
    <property type="molecule type" value="Genomic_DNA"/>
</dbReference>
<evidence type="ECO:0000256" key="9">
    <source>
        <dbReference type="ARBA" id="ARBA00022839"/>
    </source>
</evidence>
<dbReference type="SUPFAM" id="SSF53098">
    <property type="entry name" value="Ribonuclease H-like"/>
    <property type="match status" value="1"/>
</dbReference>
<keyword evidence="6" id="KW-0540">Nuclease</keyword>
<evidence type="ECO:0000256" key="7">
    <source>
        <dbReference type="ARBA" id="ARBA00022763"/>
    </source>
</evidence>
<dbReference type="PANTHER" id="PTHR10133:SF27">
    <property type="entry name" value="DNA POLYMERASE NU"/>
    <property type="match status" value="1"/>
</dbReference>
<dbReference type="CDD" id="cd08637">
    <property type="entry name" value="DNA_pol_A_pol_I_C"/>
    <property type="match status" value="1"/>
</dbReference>
<evidence type="ECO:0000256" key="10">
    <source>
        <dbReference type="ARBA" id="ARBA00022932"/>
    </source>
</evidence>
<evidence type="ECO:0000256" key="12">
    <source>
        <dbReference type="ARBA" id="ARBA00023204"/>
    </source>
</evidence>
<dbReference type="GO" id="GO:0006302">
    <property type="term" value="P:double-strand break repair"/>
    <property type="evidence" value="ECO:0007669"/>
    <property type="project" value="TreeGrafter"/>
</dbReference>
<dbReference type="InterPro" id="IPR001098">
    <property type="entry name" value="DNA-dir_DNA_pol_A_palm_dom"/>
</dbReference>
<dbReference type="NCBIfam" id="TIGR00593">
    <property type="entry name" value="pola"/>
    <property type="match status" value="1"/>
</dbReference>
<keyword evidence="7" id="KW-0227">DNA damage</keyword>
<keyword evidence="10" id="KW-0239">DNA-directed DNA polymerase</keyword>
<dbReference type="Gene3D" id="3.30.70.370">
    <property type="match status" value="1"/>
</dbReference>
<evidence type="ECO:0000256" key="1">
    <source>
        <dbReference type="ARBA" id="ARBA00007705"/>
    </source>
</evidence>
<keyword evidence="12" id="KW-0234">DNA repair</keyword>
<dbReference type="CDD" id="cd06139">
    <property type="entry name" value="DNA_polA_I_Ecoli_like_exo"/>
    <property type="match status" value="1"/>
</dbReference>
<dbReference type="GO" id="GO:0006261">
    <property type="term" value="P:DNA-templated DNA replication"/>
    <property type="evidence" value="ECO:0007669"/>
    <property type="project" value="InterPro"/>
</dbReference>
<dbReference type="Pfam" id="PF01612">
    <property type="entry name" value="DNA_pol_A_exo1"/>
    <property type="match status" value="1"/>
</dbReference>
<dbReference type="PANTHER" id="PTHR10133">
    <property type="entry name" value="DNA POLYMERASE I"/>
    <property type="match status" value="1"/>
</dbReference>
<dbReference type="GO" id="GO:0003887">
    <property type="term" value="F:DNA-directed DNA polymerase activity"/>
    <property type="evidence" value="ECO:0007669"/>
    <property type="project" value="UniProtKB-KW"/>
</dbReference>
<dbReference type="Gene3D" id="3.30.420.10">
    <property type="entry name" value="Ribonuclease H-like superfamily/Ribonuclease H"/>
    <property type="match status" value="1"/>
</dbReference>
<evidence type="ECO:0000259" key="15">
    <source>
        <dbReference type="SMART" id="SM00482"/>
    </source>
</evidence>
<dbReference type="GO" id="GO:0008408">
    <property type="term" value="F:3'-5' exonuclease activity"/>
    <property type="evidence" value="ECO:0007669"/>
    <property type="project" value="InterPro"/>
</dbReference>
<proteinExistence type="inferred from homology"/>
<keyword evidence="9" id="KW-0269">Exonuclease</keyword>
<feature type="domain" description="3'-5' exonuclease" evidence="14">
    <location>
        <begin position="17"/>
        <end position="197"/>
    </location>
</feature>
<evidence type="ECO:0000256" key="8">
    <source>
        <dbReference type="ARBA" id="ARBA00022801"/>
    </source>
</evidence>
<dbReference type="NCBIfam" id="NF004397">
    <property type="entry name" value="PRK05755.1"/>
    <property type="match status" value="1"/>
</dbReference>
<dbReference type="InterPro" id="IPR002562">
    <property type="entry name" value="3'-5'_exonuclease_dom"/>
</dbReference>
<dbReference type="InterPro" id="IPR036397">
    <property type="entry name" value="RNaseH_sf"/>
</dbReference>
<evidence type="ECO:0000313" key="16">
    <source>
        <dbReference type="EMBL" id="GER92838.1"/>
    </source>
</evidence>
<keyword evidence="8" id="KW-0378">Hydrolase</keyword>
<dbReference type="FunFam" id="1.10.150.20:FF:000002">
    <property type="entry name" value="DNA polymerase I"/>
    <property type="match status" value="1"/>
</dbReference>
<dbReference type="Pfam" id="PF00476">
    <property type="entry name" value="DNA_pol_A"/>
    <property type="match status" value="1"/>
</dbReference>
<evidence type="ECO:0000256" key="5">
    <source>
        <dbReference type="ARBA" id="ARBA00022705"/>
    </source>
</evidence>
<dbReference type="SMART" id="SM00474">
    <property type="entry name" value="35EXOc"/>
    <property type="match status" value="1"/>
</dbReference>
<evidence type="ECO:0000256" key="2">
    <source>
        <dbReference type="ARBA" id="ARBA00012417"/>
    </source>
</evidence>
<keyword evidence="11" id="KW-0238">DNA-binding</keyword>
<comment type="similarity">
    <text evidence="1">Belongs to the DNA polymerase type-A family.</text>
</comment>
<dbReference type="Gene3D" id="1.10.150.20">
    <property type="entry name" value="5' to 3' exonuclease, C-terminal subdomain"/>
    <property type="match status" value="1"/>
</dbReference>
<comment type="catalytic activity">
    <reaction evidence="13">
        <text>DNA(n) + a 2'-deoxyribonucleoside 5'-triphosphate = DNA(n+1) + diphosphate</text>
        <dbReference type="Rhea" id="RHEA:22508"/>
        <dbReference type="Rhea" id="RHEA-COMP:17339"/>
        <dbReference type="Rhea" id="RHEA-COMP:17340"/>
        <dbReference type="ChEBI" id="CHEBI:33019"/>
        <dbReference type="ChEBI" id="CHEBI:61560"/>
        <dbReference type="ChEBI" id="CHEBI:173112"/>
        <dbReference type="EC" id="2.7.7.7"/>
    </reaction>
</comment>
<keyword evidence="3" id="KW-0808">Transferase</keyword>
<comment type="caution">
    <text evidence="16">The sequence shown here is derived from an EMBL/GenBank/DDBJ whole genome shotgun (WGS) entry which is preliminary data.</text>
</comment>
<dbReference type="InterPro" id="IPR018320">
    <property type="entry name" value="DNA_polymerase_1"/>
</dbReference>
<evidence type="ECO:0000256" key="4">
    <source>
        <dbReference type="ARBA" id="ARBA00022695"/>
    </source>
</evidence>
<organism evidence="16">
    <name type="scientific">hot springs metagenome</name>
    <dbReference type="NCBI Taxonomy" id="433727"/>
    <lineage>
        <taxon>unclassified sequences</taxon>
        <taxon>metagenomes</taxon>
        <taxon>ecological metagenomes</taxon>
    </lineage>
</organism>
<dbReference type="InterPro" id="IPR002298">
    <property type="entry name" value="DNA_polymerase_A"/>
</dbReference>
<dbReference type="FunFam" id="1.20.1060.10:FF:000001">
    <property type="entry name" value="DNA polymerase I"/>
    <property type="match status" value="1"/>
</dbReference>
<evidence type="ECO:0000259" key="14">
    <source>
        <dbReference type="SMART" id="SM00474"/>
    </source>
</evidence>
<evidence type="ECO:0000256" key="13">
    <source>
        <dbReference type="ARBA" id="ARBA00049244"/>
    </source>
</evidence>
<dbReference type="AlphaFoldDB" id="A0A5J4KT40"/>
<dbReference type="PROSITE" id="PS00447">
    <property type="entry name" value="DNA_POLYMERASE_A"/>
    <property type="match status" value="1"/>
</dbReference>
<gene>
    <name evidence="16" type="ORF">A45J_0566</name>
</gene>
<evidence type="ECO:0000256" key="11">
    <source>
        <dbReference type="ARBA" id="ARBA00023125"/>
    </source>
</evidence>
<dbReference type="PRINTS" id="PR00868">
    <property type="entry name" value="DNAPOLI"/>
</dbReference>
<dbReference type="InterPro" id="IPR012337">
    <property type="entry name" value="RNaseH-like_sf"/>
</dbReference>
<dbReference type="SMART" id="SM00482">
    <property type="entry name" value="POLAc"/>
    <property type="match status" value="1"/>
</dbReference>
<feature type="domain" description="DNA-directed DNA polymerase family A palm" evidence="15">
    <location>
        <begin position="364"/>
        <end position="570"/>
    </location>
</feature>
<keyword evidence="4" id="KW-0548">Nucleotidyltransferase</keyword>